<dbReference type="RefSeq" id="WP_123819687.1">
    <property type="nucleotide sequence ID" value="NZ_RKQG01000001.1"/>
</dbReference>
<proteinExistence type="predicted"/>
<keyword evidence="3" id="KW-0732">Signal</keyword>
<dbReference type="EMBL" id="RKQG01000001">
    <property type="protein sequence ID" value="RPE36795.1"/>
    <property type="molecule type" value="Genomic_DNA"/>
</dbReference>
<evidence type="ECO:0000259" key="4">
    <source>
        <dbReference type="Pfam" id="PF20597"/>
    </source>
</evidence>
<feature type="compositionally biased region" description="Pro residues" evidence="1">
    <location>
        <begin position="373"/>
        <end position="395"/>
    </location>
</feature>
<feature type="domain" description="Choice-of-anchor A" evidence="4">
    <location>
        <begin position="45"/>
        <end position="343"/>
    </location>
</feature>
<feature type="region of interest" description="Disordered" evidence="1">
    <location>
        <begin position="369"/>
        <end position="422"/>
    </location>
</feature>
<gene>
    <name evidence="5" type="ORF">EDD38_5176</name>
</gene>
<dbReference type="InterPro" id="IPR026588">
    <property type="entry name" value="Choice_anch_A"/>
</dbReference>
<feature type="signal peptide" evidence="3">
    <location>
        <begin position="1"/>
        <end position="32"/>
    </location>
</feature>
<keyword evidence="2" id="KW-0472">Membrane</keyword>
<dbReference type="Proteomes" id="UP000266906">
    <property type="component" value="Unassembled WGS sequence"/>
</dbReference>
<accession>A0A3N4S1J9</accession>
<evidence type="ECO:0000256" key="3">
    <source>
        <dbReference type="SAM" id="SignalP"/>
    </source>
</evidence>
<evidence type="ECO:0000256" key="1">
    <source>
        <dbReference type="SAM" id="MobiDB-lite"/>
    </source>
</evidence>
<evidence type="ECO:0000313" key="5">
    <source>
        <dbReference type="EMBL" id="RPE36795.1"/>
    </source>
</evidence>
<feature type="compositionally biased region" description="Low complexity" evidence="1">
    <location>
        <begin position="411"/>
        <end position="422"/>
    </location>
</feature>
<comment type="caution">
    <text evidence="5">The sequence shown here is derived from an EMBL/GenBank/DDBJ whole genome shotgun (WGS) entry which is preliminary data.</text>
</comment>
<sequence length="448" mass="45628">MPVRPLALAALSLGLAAAPVLAPALLSPTAAAAGSKRASIGNPVQGNLGYNAFVEHDTTLGSTEAEGPVATGGNLAFGSGYNVSLHNPGTFTAPGDDHPAALVVGGRIDYAGSSPDGVLKVLSNGYTKIGDMTGSLAVDRDVNNAQVNTQVVAAGTVHNSVPRIEMTLHQPTASVGPAPGLIDFTTAFEAFRERARAMAGCAQNVTLLDDAGHPLPDGPYPPGTVGHLTLTPGRTNVLHLTGRQMNALGEINFHNQPTKDTPLVIVTDTTAENGVFDWHNPNTAGISGPQAPYVLWDFPDATDLTMSSGDSLEGTIYAPSAHLKDLNASNIEGDVIARAYDAGPLVHGTSVVAGELHYWPFDAAIACEDTSPSPSPTGSPSPSPSPSPTGSPSPSPSTTLPAPTPTGPGGELPATGPGPALPLAATTAVATLTAGTALLLRRRRQRKH</sequence>
<dbReference type="AlphaFoldDB" id="A0A3N4S1J9"/>
<protein>
    <submittedName>
        <fullName evidence="5">Choice-of-anchor A domain-containing protein</fullName>
    </submittedName>
</protein>
<dbReference type="Pfam" id="PF20597">
    <property type="entry name" value="pAdhesive_15"/>
    <property type="match status" value="1"/>
</dbReference>
<dbReference type="PANTHER" id="PTHR48148">
    <property type="entry name" value="KERATINOCYTE PROLINE-RICH PROTEIN"/>
    <property type="match status" value="1"/>
</dbReference>
<name>A0A3N4S1J9_9ACTN</name>
<keyword evidence="6" id="KW-1185">Reference proteome</keyword>
<dbReference type="PANTHER" id="PTHR48148:SF3">
    <property type="entry name" value="KERATINOCYTE PROLINE-RICH PROTEIN"/>
    <property type="match status" value="1"/>
</dbReference>
<dbReference type="NCBIfam" id="TIGR04215">
    <property type="entry name" value="choice_anch_A"/>
    <property type="match status" value="1"/>
</dbReference>
<evidence type="ECO:0000256" key="2">
    <source>
        <dbReference type="SAM" id="Phobius"/>
    </source>
</evidence>
<keyword evidence="2" id="KW-1133">Transmembrane helix</keyword>
<feature type="transmembrane region" description="Helical" evidence="2">
    <location>
        <begin position="420"/>
        <end position="440"/>
    </location>
</feature>
<feature type="chain" id="PRO_5018178921" evidence="3">
    <location>
        <begin position="33"/>
        <end position="448"/>
    </location>
</feature>
<evidence type="ECO:0000313" key="6">
    <source>
        <dbReference type="Proteomes" id="UP000266906"/>
    </source>
</evidence>
<organism evidence="5 6">
    <name type="scientific">Kitasatospora cineracea</name>
    <dbReference type="NCBI Taxonomy" id="88074"/>
    <lineage>
        <taxon>Bacteria</taxon>
        <taxon>Bacillati</taxon>
        <taxon>Actinomycetota</taxon>
        <taxon>Actinomycetes</taxon>
        <taxon>Kitasatosporales</taxon>
        <taxon>Streptomycetaceae</taxon>
        <taxon>Kitasatospora</taxon>
    </lineage>
</organism>
<reference evidence="5 6" key="1">
    <citation type="submission" date="2018-11" db="EMBL/GenBank/DDBJ databases">
        <title>Sequencing the genomes of 1000 actinobacteria strains.</title>
        <authorList>
            <person name="Klenk H.-P."/>
        </authorList>
    </citation>
    <scope>NUCLEOTIDE SEQUENCE [LARGE SCALE GENOMIC DNA]</scope>
    <source>
        <strain evidence="5 6">DSM 44781</strain>
    </source>
</reference>
<keyword evidence="2" id="KW-0812">Transmembrane</keyword>